<keyword evidence="2" id="KW-1185">Reference proteome</keyword>
<comment type="caution">
    <text evidence="1">The sequence shown here is derived from an EMBL/GenBank/DDBJ whole genome shotgun (WGS) entry which is preliminary data.</text>
</comment>
<organism evidence="1 2">
    <name type="scientific">Deinococcus cellulosilyticus (strain DSM 18568 / NBRC 106333 / KACC 11606 / 5516J-15)</name>
    <dbReference type="NCBI Taxonomy" id="1223518"/>
    <lineage>
        <taxon>Bacteria</taxon>
        <taxon>Thermotogati</taxon>
        <taxon>Deinococcota</taxon>
        <taxon>Deinococci</taxon>
        <taxon>Deinococcales</taxon>
        <taxon>Deinococcaceae</taxon>
        <taxon>Deinococcus</taxon>
    </lineage>
</organism>
<accession>A0A511N239</accession>
<gene>
    <name evidence="1" type="ORF">DC3_25480</name>
</gene>
<evidence type="ECO:0000313" key="1">
    <source>
        <dbReference type="EMBL" id="GEM46913.1"/>
    </source>
</evidence>
<name>A0A511N239_DEIC1</name>
<dbReference type="AlphaFoldDB" id="A0A511N239"/>
<dbReference type="Proteomes" id="UP000321306">
    <property type="component" value="Unassembled WGS sequence"/>
</dbReference>
<protein>
    <submittedName>
        <fullName evidence="1">Uncharacterized protein</fullName>
    </submittedName>
</protein>
<dbReference type="RefSeq" id="WP_146884744.1">
    <property type="nucleotide sequence ID" value="NZ_BJXB01000010.1"/>
</dbReference>
<sequence length="76" mass="8738">MYVQDHPFTSSWSEHKKHTALFHLQAIERGYQQHQYPLEDLAALLHLSHDMNLSSGTVVRATLEALGHWVQDASRT</sequence>
<reference evidence="1 2" key="1">
    <citation type="submission" date="2019-07" db="EMBL/GenBank/DDBJ databases">
        <title>Whole genome shotgun sequence of Deinococcus cellulosilyticus NBRC 106333.</title>
        <authorList>
            <person name="Hosoyama A."/>
            <person name="Uohara A."/>
            <person name="Ohji S."/>
            <person name="Ichikawa N."/>
        </authorList>
    </citation>
    <scope>NUCLEOTIDE SEQUENCE [LARGE SCALE GENOMIC DNA]</scope>
    <source>
        <strain evidence="1 2">NBRC 106333</strain>
    </source>
</reference>
<dbReference type="OrthoDB" id="9882795at2"/>
<evidence type="ECO:0000313" key="2">
    <source>
        <dbReference type="Proteomes" id="UP000321306"/>
    </source>
</evidence>
<dbReference type="EMBL" id="BJXB01000010">
    <property type="protein sequence ID" value="GEM46913.1"/>
    <property type="molecule type" value="Genomic_DNA"/>
</dbReference>
<proteinExistence type="predicted"/>